<organism evidence="3 4">
    <name type="scientific">Kribbella qitaiheensis</name>
    <dbReference type="NCBI Taxonomy" id="1544730"/>
    <lineage>
        <taxon>Bacteria</taxon>
        <taxon>Bacillati</taxon>
        <taxon>Actinomycetota</taxon>
        <taxon>Actinomycetes</taxon>
        <taxon>Propionibacteriales</taxon>
        <taxon>Kribbellaceae</taxon>
        <taxon>Kribbella</taxon>
    </lineage>
</organism>
<evidence type="ECO:0000313" key="4">
    <source>
        <dbReference type="Proteomes" id="UP000515563"/>
    </source>
</evidence>
<dbReference type="SUPFAM" id="SSF55961">
    <property type="entry name" value="Bet v1-like"/>
    <property type="match status" value="1"/>
</dbReference>
<dbReference type="Proteomes" id="UP000515563">
    <property type="component" value="Chromosome"/>
</dbReference>
<dbReference type="Gene3D" id="3.30.530.20">
    <property type="match status" value="1"/>
</dbReference>
<reference evidence="4" key="1">
    <citation type="submission" date="2019-09" db="EMBL/GenBank/DDBJ databases">
        <title>Antimicrobial potential of Antarctic Bacteria.</title>
        <authorList>
            <person name="Benaud N."/>
            <person name="Edwards R.J."/>
            <person name="Ferrari B.C."/>
        </authorList>
    </citation>
    <scope>NUCLEOTIDE SEQUENCE [LARGE SCALE GENOMIC DNA]</scope>
    <source>
        <strain evidence="4">SPB151</strain>
    </source>
</reference>
<dbReference type="AlphaFoldDB" id="A0A7G6X5S8"/>
<dbReference type="RefSeq" id="WP_185444001.1">
    <property type="nucleotide sequence ID" value="NZ_CP043661.1"/>
</dbReference>
<keyword evidence="4" id="KW-1185">Reference proteome</keyword>
<dbReference type="InterPro" id="IPR023393">
    <property type="entry name" value="START-like_dom_sf"/>
</dbReference>
<dbReference type="CDD" id="cd08899">
    <property type="entry name" value="SRPBCC_CalC_Aha1-like_6"/>
    <property type="match status" value="1"/>
</dbReference>
<name>A0A7G6X5S8_9ACTN</name>
<accession>A0A7G6X5S8</accession>
<dbReference type="EMBL" id="CP043661">
    <property type="protein sequence ID" value="QNE21593.1"/>
    <property type="molecule type" value="Genomic_DNA"/>
</dbReference>
<evidence type="ECO:0000259" key="2">
    <source>
        <dbReference type="Pfam" id="PF08327"/>
    </source>
</evidence>
<reference evidence="3 4" key="2">
    <citation type="journal article" date="2020" name="Microbiol. Resour. Announc.">
        <title>Antarctic desert soil bacteria exhibit high novel natural product potential, evaluated through long-read genome sequencing and comparative genomics.</title>
        <authorList>
            <person name="Benaud N."/>
            <person name="Edwards R.J."/>
            <person name="Amos T.G."/>
            <person name="D'Agostino P.M."/>
            <person name="Gutierrez-Chavez C."/>
            <person name="Montgomery K."/>
            <person name="Nicetic I."/>
            <person name="Ferrari B.C."/>
        </authorList>
    </citation>
    <scope>NUCLEOTIDE SEQUENCE [LARGE SCALE GENOMIC DNA]</scope>
    <source>
        <strain evidence="3 4">SPB151</strain>
    </source>
</reference>
<feature type="domain" description="Activator of Hsp90 ATPase homologue 1/2-like C-terminal" evidence="2">
    <location>
        <begin position="32"/>
        <end position="145"/>
    </location>
</feature>
<proteinExistence type="inferred from homology"/>
<comment type="similarity">
    <text evidence="1">Belongs to the AHA1 family.</text>
</comment>
<sequence>MTTNTPGGVRTLGTLRAADGKGIVRLEDRFDTDLDDLWSALTDPDRLARWLGEVDGDLRLGGEFRAHYFASGWEGIGRVEVCEPPHRLLILTKSPDEPDGVIEATLTGDGDQTILVIEDRGLPLQQIAAYGAGDQVHIEDLAAYLAGRDRCDARARWQELHPAYRQLAADVL</sequence>
<evidence type="ECO:0000313" key="3">
    <source>
        <dbReference type="EMBL" id="QNE21593.1"/>
    </source>
</evidence>
<dbReference type="KEGG" id="kqi:F1D05_31310"/>
<protein>
    <submittedName>
        <fullName evidence="3">SRPBCC family protein</fullName>
    </submittedName>
</protein>
<dbReference type="Pfam" id="PF08327">
    <property type="entry name" value="AHSA1"/>
    <property type="match status" value="1"/>
</dbReference>
<gene>
    <name evidence="3" type="ORF">F1D05_31310</name>
</gene>
<evidence type="ECO:0000256" key="1">
    <source>
        <dbReference type="ARBA" id="ARBA00006817"/>
    </source>
</evidence>
<dbReference type="InterPro" id="IPR013538">
    <property type="entry name" value="ASHA1/2-like_C"/>
</dbReference>